<organism evidence="3 4">
    <name type="scientific">Dyella acidisoli</name>
    <dbReference type="NCBI Taxonomy" id="1867834"/>
    <lineage>
        <taxon>Bacteria</taxon>
        <taxon>Pseudomonadati</taxon>
        <taxon>Pseudomonadota</taxon>
        <taxon>Gammaproteobacteria</taxon>
        <taxon>Lysobacterales</taxon>
        <taxon>Rhodanobacteraceae</taxon>
        <taxon>Dyella</taxon>
    </lineage>
</organism>
<accession>A0ABQ5XIV2</accession>
<dbReference type="InterPro" id="IPR027432">
    <property type="entry name" value="dGTP_triphosphohydrolase_C"/>
</dbReference>
<evidence type="ECO:0000256" key="1">
    <source>
        <dbReference type="ARBA" id="ARBA00022801"/>
    </source>
</evidence>
<protein>
    <submittedName>
        <fullName evidence="3">Deoxyguanosinetriphosphate triphosphohydrolase</fullName>
    </submittedName>
</protein>
<evidence type="ECO:0000313" key="4">
    <source>
        <dbReference type="Proteomes" id="UP001156670"/>
    </source>
</evidence>
<dbReference type="RefSeq" id="WP_284319049.1">
    <property type="nucleotide sequence ID" value="NZ_BSOB01000004.1"/>
</dbReference>
<dbReference type="SMART" id="SM00471">
    <property type="entry name" value="HDc"/>
    <property type="match status" value="1"/>
</dbReference>
<dbReference type="Pfam" id="PF01966">
    <property type="entry name" value="HD"/>
    <property type="match status" value="1"/>
</dbReference>
<keyword evidence="1" id="KW-0378">Hydrolase</keyword>
<dbReference type="CDD" id="cd00077">
    <property type="entry name" value="HDc"/>
    <property type="match status" value="1"/>
</dbReference>
<evidence type="ECO:0000313" key="3">
    <source>
        <dbReference type="EMBL" id="GLQ91272.1"/>
    </source>
</evidence>
<dbReference type="SUPFAM" id="SSF109604">
    <property type="entry name" value="HD-domain/PDEase-like"/>
    <property type="match status" value="1"/>
</dbReference>
<sequence length="504" mass="57304">MARAKKNPEQDIAARYQKLLQVTRFRPSQSNRNQTLSIEAASDRGRILFSNAFRRLQSKTQVFDQELNASVRTRLTHSLEVASVGRYLADVAAREMLKKGWLGPLGNEETLDVSSAVVTFVEVACLMHDLGNPPFGHFGESTLQAWFENHQDKFCAKFSKNKRTKFESLYRDFRHFDGNPQGFRIATKLQWVKDEHGYNLTHTQLAAMLKYPWTPDHVGQKRDGKTIKKAGAFYSEEEVIKGVYSALEMNVGTRHPLAYLMEASDDISYCLSDIEDAFEKNVIRGHDFVDWLRKKLGGTTSGAVSKILSNLPEDADATVENESRFAWYVKFRTDVTNTLVNEAANLFIQHQEDILKGLYFDLLDRCDTAKQILGAVKDFSTEHLYTSRVVRQRELLAFEVITGILDRFGALLDLPSNQAYELITGKHVKNPEHILAPTLCSFLGKKQVLAYRYATDVNSGTSEEREFGEWFARTHLLVDYVSGMTDDYAIASFQRLYAGGPRYI</sequence>
<keyword evidence="4" id="KW-1185">Reference proteome</keyword>
<dbReference type="EMBL" id="BSOB01000004">
    <property type="protein sequence ID" value="GLQ91272.1"/>
    <property type="molecule type" value="Genomic_DNA"/>
</dbReference>
<dbReference type="PANTHER" id="PTHR11373">
    <property type="entry name" value="DEOXYNUCLEOSIDE TRIPHOSPHATE TRIPHOSPHOHYDROLASE"/>
    <property type="match status" value="1"/>
</dbReference>
<dbReference type="PANTHER" id="PTHR11373:SF32">
    <property type="entry name" value="DEOXYGUANOSINETRIPHOSPHATE TRIPHOSPHOHYDROLASE"/>
    <property type="match status" value="1"/>
</dbReference>
<proteinExistence type="predicted"/>
<dbReference type="NCBIfam" id="NF003429">
    <property type="entry name" value="PRK04926.1"/>
    <property type="match status" value="1"/>
</dbReference>
<dbReference type="Gene3D" id="1.10.3410.10">
    <property type="entry name" value="putative deoxyguanosinetriphosphate triphosphohydrolase like domain"/>
    <property type="match status" value="1"/>
</dbReference>
<gene>
    <name evidence="3" type="primary">dgt</name>
    <name evidence="3" type="ORF">GCM10007901_02220</name>
</gene>
<dbReference type="InterPro" id="IPR023293">
    <property type="entry name" value="dGTP_triP_hydro_central_sf"/>
</dbReference>
<dbReference type="Proteomes" id="UP001156670">
    <property type="component" value="Unassembled WGS sequence"/>
</dbReference>
<dbReference type="PROSITE" id="PS51831">
    <property type="entry name" value="HD"/>
    <property type="match status" value="1"/>
</dbReference>
<dbReference type="NCBIfam" id="TIGR01353">
    <property type="entry name" value="dGTP_triPase"/>
    <property type="match status" value="1"/>
</dbReference>
<feature type="domain" description="HD" evidence="2">
    <location>
        <begin position="74"/>
        <end position="270"/>
    </location>
</feature>
<reference evidence="4" key="1">
    <citation type="journal article" date="2019" name="Int. J. Syst. Evol. Microbiol.">
        <title>The Global Catalogue of Microorganisms (GCM) 10K type strain sequencing project: providing services to taxonomists for standard genome sequencing and annotation.</title>
        <authorList>
            <consortium name="The Broad Institute Genomics Platform"/>
            <consortium name="The Broad Institute Genome Sequencing Center for Infectious Disease"/>
            <person name="Wu L."/>
            <person name="Ma J."/>
        </authorList>
    </citation>
    <scope>NUCLEOTIDE SEQUENCE [LARGE SCALE GENOMIC DNA]</scope>
    <source>
        <strain evidence="4">NBRC 111980</strain>
    </source>
</reference>
<dbReference type="Gene3D" id="1.10.3210.10">
    <property type="entry name" value="Hypothetical protein af1432"/>
    <property type="match status" value="1"/>
</dbReference>
<name>A0ABQ5XIV2_9GAMM</name>
<dbReference type="InterPro" id="IPR006674">
    <property type="entry name" value="HD_domain"/>
</dbReference>
<evidence type="ECO:0000259" key="2">
    <source>
        <dbReference type="PROSITE" id="PS51831"/>
    </source>
</evidence>
<dbReference type="InterPro" id="IPR050135">
    <property type="entry name" value="dGTPase-like"/>
</dbReference>
<comment type="caution">
    <text evidence="3">The sequence shown here is derived from an EMBL/GenBank/DDBJ whole genome shotgun (WGS) entry which is preliminary data.</text>
</comment>
<dbReference type="InterPro" id="IPR003607">
    <property type="entry name" value="HD/PDEase_dom"/>
</dbReference>
<dbReference type="InterPro" id="IPR006261">
    <property type="entry name" value="dGTPase"/>
</dbReference>
<dbReference type="Gene3D" id="1.10.3550.10">
    <property type="entry name" value="eoxyguanosinetriphosphate triphosphohydrolase domain-like"/>
    <property type="match status" value="1"/>
</dbReference>